<proteinExistence type="inferred from homology"/>
<dbReference type="AlphaFoldDB" id="A0A4S8PMB6"/>
<dbReference type="InterPro" id="IPR002347">
    <property type="entry name" value="SDR_fam"/>
</dbReference>
<dbReference type="NCBIfam" id="NF005559">
    <property type="entry name" value="PRK07231.1"/>
    <property type="match status" value="1"/>
</dbReference>
<accession>A0A4S8PMB6</accession>
<dbReference type="Gene3D" id="3.40.50.720">
    <property type="entry name" value="NAD(P)-binding Rossmann-like Domain"/>
    <property type="match status" value="1"/>
</dbReference>
<dbReference type="RefSeq" id="WP_136528741.1">
    <property type="nucleotide sequence ID" value="NZ_STGX01000003.1"/>
</dbReference>
<evidence type="ECO:0000313" key="4">
    <source>
        <dbReference type="Proteomes" id="UP000305792"/>
    </source>
</evidence>
<keyword evidence="2" id="KW-0560">Oxidoreductase</keyword>
<dbReference type="PRINTS" id="PR00080">
    <property type="entry name" value="SDRFAMILY"/>
</dbReference>
<name>A0A4S8PMB6_9ACTN</name>
<evidence type="ECO:0000256" key="2">
    <source>
        <dbReference type="ARBA" id="ARBA00023002"/>
    </source>
</evidence>
<reference evidence="3 4" key="1">
    <citation type="journal article" date="2018" name="Int. J. Syst. Evol. Microbiol.">
        <title>Glycomyces paridis sp. nov., isolated from the medicinal plant Paris polyphylla.</title>
        <authorList>
            <person name="Fang X.M."/>
            <person name="Bai J.L."/>
            <person name="Su J."/>
            <person name="Zhao L.L."/>
            <person name="Liu H.Y."/>
            <person name="Ma B.P."/>
            <person name="Zhang Y.Q."/>
            <person name="Yu L.Y."/>
        </authorList>
    </citation>
    <scope>NUCLEOTIDE SEQUENCE [LARGE SCALE GENOMIC DNA]</scope>
    <source>
        <strain evidence="3 4">CPCC 204357</strain>
    </source>
</reference>
<dbReference type="Proteomes" id="UP000305792">
    <property type="component" value="Unassembled WGS sequence"/>
</dbReference>
<comment type="caution">
    <text evidence="3">The sequence shown here is derived from an EMBL/GenBank/DDBJ whole genome shotgun (WGS) entry which is preliminary data.</text>
</comment>
<keyword evidence="4" id="KW-1185">Reference proteome</keyword>
<dbReference type="InterPro" id="IPR036291">
    <property type="entry name" value="NAD(P)-bd_dom_sf"/>
</dbReference>
<comment type="similarity">
    <text evidence="1">Belongs to the short-chain dehydrogenases/reductases (SDR) family.</text>
</comment>
<dbReference type="PANTHER" id="PTHR42760">
    <property type="entry name" value="SHORT-CHAIN DEHYDROGENASES/REDUCTASES FAMILY MEMBER"/>
    <property type="match status" value="1"/>
</dbReference>
<dbReference type="SUPFAM" id="SSF51735">
    <property type="entry name" value="NAD(P)-binding Rossmann-fold domains"/>
    <property type="match status" value="1"/>
</dbReference>
<dbReference type="InterPro" id="IPR020904">
    <property type="entry name" value="Sc_DH/Rdtase_CS"/>
</dbReference>
<dbReference type="PRINTS" id="PR00081">
    <property type="entry name" value="GDHRDH"/>
</dbReference>
<protein>
    <submittedName>
        <fullName evidence="3">SDR family oxidoreductase</fullName>
    </submittedName>
</protein>
<dbReference type="CDD" id="cd05233">
    <property type="entry name" value="SDR_c"/>
    <property type="match status" value="1"/>
</dbReference>
<organism evidence="3 4">
    <name type="scientific">Glycomyces paridis</name>
    <dbReference type="NCBI Taxonomy" id="2126555"/>
    <lineage>
        <taxon>Bacteria</taxon>
        <taxon>Bacillati</taxon>
        <taxon>Actinomycetota</taxon>
        <taxon>Actinomycetes</taxon>
        <taxon>Glycomycetales</taxon>
        <taxon>Glycomycetaceae</taxon>
        <taxon>Glycomyces</taxon>
    </lineage>
</organism>
<dbReference type="FunFam" id="3.40.50.720:FF:000084">
    <property type="entry name" value="Short-chain dehydrogenase reductase"/>
    <property type="match status" value="1"/>
</dbReference>
<evidence type="ECO:0000313" key="3">
    <source>
        <dbReference type="EMBL" id="THV30875.1"/>
    </source>
</evidence>
<gene>
    <name evidence="3" type="ORF">E9998_05755</name>
</gene>
<dbReference type="OrthoDB" id="286404at2"/>
<dbReference type="EMBL" id="STGX01000003">
    <property type="protein sequence ID" value="THV30875.1"/>
    <property type="molecule type" value="Genomic_DNA"/>
</dbReference>
<evidence type="ECO:0000256" key="1">
    <source>
        <dbReference type="ARBA" id="ARBA00006484"/>
    </source>
</evidence>
<sequence>MSLAHPLAGKRALVTGASRGIGRAIALAYAEAGADVAVLARDGAALDAVAADVKNLGRNAVPVVCDVTDPDRLAAAFDEAADGLGGLDTVVNNAGGFQHSGAFLDLTDGDWTRTRGLNLDPAVGLLRLAGRHLAANGGGSVLSVVSIAGLGGAPRLSLYAASKAAIISLTQTLAVEWAEAGIRVNAVAPGWIDTKLTSGFTGHPPVKEALAAEVPQQRWGAPEDVTAAAVFLASDGASLATGSVLVLDGGLSTQLSAVARGLLGIGRAAA</sequence>
<dbReference type="PROSITE" id="PS00061">
    <property type="entry name" value="ADH_SHORT"/>
    <property type="match status" value="1"/>
</dbReference>
<dbReference type="Pfam" id="PF13561">
    <property type="entry name" value="adh_short_C2"/>
    <property type="match status" value="1"/>
</dbReference>
<dbReference type="GO" id="GO:0016616">
    <property type="term" value="F:oxidoreductase activity, acting on the CH-OH group of donors, NAD or NADP as acceptor"/>
    <property type="evidence" value="ECO:0007669"/>
    <property type="project" value="TreeGrafter"/>
</dbReference>